<organism evidence="3 4">
    <name type="scientific">Lyophyllum shimeji</name>
    <name type="common">Hon-shimeji</name>
    <name type="synonym">Tricholoma shimeji</name>
    <dbReference type="NCBI Taxonomy" id="47721"/>
    <lineage>
        <taxon>Eukaryota</taxon>
        <taxon>Fungi</taxon>
        <taxon>Dikarya</taxon>
        <taxon>Basidiomycota</taxon>
        <taxon>Agaricomycotina</taxon>
        <taxon>Agaricomycetes</taxon>
        <taxon>Agaricomycetidae</taxon>
        <taxon>Agaricales</taxon>
        <taxon>Tricholomatineae</taxon>
        <taxon>Lyophyllaceae</taxon>
        <taxon>Lyophyllum</taxon>
    </lineage>
</organism>
<evidence type="ECO:0000313" key="4">
    <source>
        <dbReference type="Proteomes" id="UP001063166"/>
    </source>
</evidence>
<gene>
    <name evidence="3" type="ORF">LshimejAT787_1802000</name>
</gene>
<feature type="transmembrane region" description="Helical" evidence="1">
    <location>
        <begin position="247"/>
        <end position="271"/>
    </location>
</feature>
<dbReference type="InterPro" id="IPR045339">
    <property type="entry name" value="DUF6534"/>
</dbReference>
<dbReference type="PANTHER" id="PTHR40465">
    <property type="entry name" value="CHROMOSOME 1, WHOLE GENOME SHOTGUN SEQUENCE"/>
    <property type="match status" value="1"/>
</dbReference>
<dbReference type="AlphaFoldDB" id="A0A9P3PZI1"/>
<protein>
    <recommendedName>
        <fullName evidence="2">DUF6534 domain-containing protein</fullName>
    </recommendedName>
</protein>
<feature type="transmembrane region" description="Helical" evidence="1">
    <location>
        <begin position="139"/>
        <end position="161"/>
    </location>
</feature>
<comment type="caution">
    <text evidence="3">The sequence shown here is derived from an EMBL/GenBank/DDBJ whole genome shotgun (WGS) entry which is preliminary data.</text>
</comment>
<feature type="transmembrane region" description="Helical" evidence="1">
    <location>
        <begin position="283"/>
        <end position="306"/>
    </location>
</feature>
<sequence>MPLFNKVSFLNLRRPSAGLDGLGIFPPVSSSKGGSRACEVWRDEGRIVKALMYSPLYRILSYFRNSWLNYQGIKQYRNRHLLILLEVFDQAIAPDVLRLYASLVVSNCGCRRKRPHHGPSIYKPLILERQRAIFLLGPWLIGSCLDIFLQGALCSQFIVYFTYYNNDRIGTRLAVSGLTVLTTLKTIHSFVTIWIMLILHFKDLDGAINLNYTAWWQTGDSLMVATIGLYVQTFFCQRLWRISKRNVWFVLPVVLVVGFAYISICLATYFISVAENSPIGIWFAAHLSGVFAGDLLITVFTAYFLLSSREDVLPQTVGVLRALVRLTFQTAAPAALCAMFNLLFSQLYSGQVKLISVAFNQMLPKLYAFSMMWTLNARRSIRATGGFSSDTGRTGDTSSRRRGDVELLTVGQRIQVRTQTDVTQHIDFSESGGTKEPLEEVKRKE</sequence>
<feature type="transmembrane region" description="Helical" evidence="1">
    <location>
        <begin position="221"/>
        <end position="240"/>
    </location>
</feature>
<reference evidence="3" key="1">
    <citation type="submission" date="2022-07" db="EMBL/GenBank/DDBJ databases">
        <title>The genome of Lyophyllum shimeji provides insight into the initial evolution of ectomycorrhizal fungal genome.</title>
        <authorList>
            <person name="Kobayashi Y."/>
            <person name="Shibata T."/>
            <person name="Hirakawa H."/>
            <person name="Shigenobu S."/>
            <person name="Nishiyama T."/>
            <person name="Yamada A."/>
            <person name="Hasebe M."/>
            <person name="Kawaguchi M."/>
        </authorList>
    </citation>
    <scope>NUCLEOTIDE SEQUENCE</scope>
    <source>
        <strain evidence="3">AT787</strain>
    </source>
</reference>
<proteinExistence type="predicted"/>
<evidence type="ECO:0000313" key="3">
    <source>
        <dbReference type="EMBL" id="GLB44863.1"/>
    </source>
</evidence>
<feature type="transmembrane region" description="Helical" evidence="1">
    <location>
        <begin position="173"/>
        <end position="201"/>
    </location>
</feature>
<dbReference type="EMBL" id="BRPK01000018">
    <property type="protein sequence ID" value="GLB44863.1"/>
    <property type="molecule type" value="Genomic_DNA"/>
</dbReference>
<keyword evidence="4" id="KW-1185">Reference proteome</keyword>
<name>A0A9P3PZI1_LYOSH</name>
<keyword evidence="1" id="KW-0472">Membrane</keyword>
<keyword evidence="1" id="KW-0812">Transmembrane</keyword>
<dbReference type="Pfam" id="PF20152">
    <property type="entry name" value="DUF6534"/>
    <property type="match status" value="1"/>
</dbReference>
<evidence type="ECO:0000256" key="1">
    <source>
        <dbReference type="SAM" id="Phobius"/>
    </source>
</evidence>
<dbReference type="OrthoDB" id="3268841at2759"/>
<evidence type="ECO:0000259" key="2">
    <source>
        <dbReference type="Pfam" id="PF20152"/>
    </source>
</evidence>
<accession>A0A9P3PZI1</accession>
<dbReference type="Proteomes" id="UP001063166">
    <property type="component" value="Unassembled WGS sequence"/>
</dbReference>
<keyword evidence="1" id="KW-1133">Transmembrane helix</keyword>
<dbReference type="PANTHER" id="PTHR40465:SF1">
    <property type="entry name" value="DUF6534 DOMAIN-CONTAINING PROTEIN"/>
    <property type="match status" value="1"/>
</dbReference>
<feature type="domain" description="DUF6534" evidence="2">
    <location>
        <begin position="292"/>
        <end position="380"/>
    </location>
</feature>